<dbReference type="SUPFAM" id="SSF54171">
    <property type="entry name" value="DNA-binding domain"/>
    <property type="match status" value="1"/>
</dbReference>
<evidence type="ECO:0000313" key="11">
    <source>
        <dbReference type="Proteomes" id="UP001497444"/>
    </source>
</evidence>
<dbReference type="PANTHER" id="PTHR31839">
    <property type="entry name" value="DEHYDRATION-RESPONSIVE ELEMENT-BINDING PROTEIN 1D"/>
    <property type="match status" value="1"/>
</dbReference>
<keyword evidence="3" id="KW-0238">DNA-binding</keyword>
<dbReference type="Proteomes" id="UP001497444">
    <property type="component" value="Chromosome 15"/>
</dbReference>
<organism evidence="10 11">
    <name type="scientific">Sphagnum jensenii</name>
    <dbReference type="NCBI Taxonomy" id="128206"/>
    <lineage>
        <taxon>Eukaryota</taxon>
        <taxon>Viridiplantae</taxon>
        <taxon>Streptophyta</taxon>
        <taxon>Embryophyta</taxon>
        <taxon>Bryophyta</taxon>
        <taxon>Sphagnophytina</taxon>
        <taxon>Sphagnopsida</taxon>
        <taxon>Sphagnales</taxon>
        <taxon>Sphagnaceae</taxon>
        <taxon>Sphagnum</taxon>
    </lineage>
</organism>
<dbReference type="InterPro" id="IPR016177">
    <property type="entry name" value="DNA-bd_dom_sf"/>
</dbReference>
<keyword evidence="11" id="KW-1185">Reference proteome</keyword>
<evidence type="ECO:0000256" key="8">
    <source>
        <dbReference type="SAM" id="MobiDB-lite"/>
    </source>
</evidence>
<keyword evidence="2" id="KW-0805">Transcription regulation</keyword>
<evidence type="ECO:0000256" key="5">
    <source>
        <dbReference type="ARBA" id="ARBA00023163"/>
    </source>
</evidence>
<proteinExistence type="inferred from homology"/>
<evidence type="ECO:0000256" key="4">
    <source>
        <dbReference type="ARBA" id="ARBA00023159"/>
    </source>
</evidence>
<dbReference type="PANTHER" id="PTHR31839:SF2">
    <property type="entry name" value="DEHYDRATION-RESPONSIVE ELEMENT-BINDING PROTEIN 1D"/>
    <property type="match status" value="1"/>
</dbReference>
<keyword evidence="5" id="KW-0804">Transcription</keyword>
<evidence type="ECO:0000256" key="7">
    <source>
        <dbReference type="ARBA" id="ARBA00024343"/>
    </source>
</evidence>
<reference evidence="10" key="1">
    <citation type="submission" date="2024-02" db="EMBL/GenBank/DDBJ databases">
        <authorList>
            <consortium name="ELIXIR-Norway"/>
            <consortium name="Elixir Norway"/>
        </authorList>
    </citation>
    <scope>NUCLEOTIDE SEQUENCE</scope>
</reference>
<gene>
    <name evidence="10" type="ORF">CSSPJE1EN1_LOCUS8782</name>
</gene>
<dbReference type="SMART" id="SM00380">
    <property type="entry name" value="AP2"/>
    <property type="match status" value="1"/>
</dbReference>
<feature type="region of interest" description="Disordered" evidence="8">
    <location>
        <begin position="158"/>
        <end position="177"/>
    </location>
</feature>
<comment type="similarity">
    <text evidence="7">Belongs to the AP2/ERF transcription factor family. ERF subfamily.</text>
</comment>
<dbReference type="InterPro" id="IPR001471">
    <property type="entry name" value="AP2/ERF_dom"/>
</dbReference>
<evidence type="ECO:0000256" key="1">
    <source>
        <dbReference type="ARBA" id="ARBA00004123"/>
    </source>
</evidence>
<keyword evidence="6" id="KW-0539">Nucleus</keyword>
<evidence type="ECO:0000256" key="3">
    <source>
        <dbReference type="ARBA" id="ARBA00023125"/>
    </source>
</evidence>
<evidence type="ECO:0000256" key="2">
    <source>
        <dbReference type="ARBA" id="ARBA00023015"/>
    </source>
</evidence>
<dbReference type="PROSITE" id="PS51032">
    <property type="entry name" value="AP2_ERF"/>
    <property type="match status" value="1"/>
</dbReference>
<evidence type="ECO:0000256" key="6">
    <source>
        <dbReference type="ARBA" id="ARBA00023242"/>
    </source>
</evidence>
<protein>
    <recommendedName>
        <fullName evidence="9">AP2/ERF domain-containing protein</fullName>
    </recommendedName>
</protein>
<evidence type="ECO:0000259" key="9">
    <source>
        <dbReference type="PROSITE" id="PS51032"/>
    </source>
</evidence>
<dbReference type="EMBL" id="OZ020110">
    <property type="protein sequence ID" value="CAK9263304.1"/>
    <property type="molecule type" value="Genomic_DNA"/>
</dbReference>
<evidence type="ECO:0000313" key="10">
    <source>
        <dbReference type="EMBL" id="CAK9263304.1"/>
    </source>
</evidence>
<name>A0ABP0W916_9BRYO</name>
<sequence length="512" mass="57018">MPDQFESPCSNRRKQLRQFDQCSSTFSCPRCTSNIRTCQFYSDTDSSGGAVLHQIDQGTLSEDINNSSRTRKVSQTTVAGDNIASKSEIIVESDCGKTGEEDAAAVSNTTSTGRCSETNGRVRVGIASAAEPKDVNEIASNTSTEFHESCTQAFRKVPSQRSSLSMSRRRSTRESRMQHRMMMATKLKTFHSCSRSYWSHINVPVKIERDPSIEEAVPSSRVAALRSGNEITRSTTAYRRTSSRIIELERDHGSQTSSYNGVRTRRGVKGFLVEIRPPKWKKTIWLGTYNTAIEAAAAHDAGAFYTDKPKKKFNFRNHGAMFSFPPLPSYISDHLRNNFYSSSSPQVMEDFKAFVKNQATLAASKTVQLRAAVKDHAVLSPSVLALPADSELAEPMNVTPDTAPEECSSAVEIGPNCELSEFREVSPALPALTSTVLEMELELNSIGVQMHPQYHLPLDEYPIGNFQDSWPPGMFQEFPTFTTTSLLEQEDLFPELQLKYETQVRFHIPSVS</sequence>
<comment type="subcellular location">
    <subcellularLocation>
        <location evidence="1">Nucleus</location>
    </subcellularLocation>
</comment>
<dbReference type="Gene3D" id="3.30.730.10">
    <property type="entry name" value="AP2/ERF domain"/>
    <property type="match status" value="1"/>
</dbReference>
<keyword evidence="4" id="KW-0010">Activator</keyword>
<feature type="domain" description="AP2/ERF" evidence="9">
    <location>
        <begin position="258"/>
        <end position="316"/>
    </location>
</feature>
<dbReference type="InterPro" id="IPR036955">
    <property type="entry name" value="AP2/ERF_dom_sf"/>
</dbReference>
<dbReference type="InterPro" id="IPR045277">
    <property type="entry name" value="DRE1A-I"/>
</dbReference>
<accession>A0ABP0W916</accession>